<feature type="domain" description="Peptidase S74" evidence="1">
    <location>
        <begin position="1"/>
        <end position="83"/>
    </location>
</feature>
<keyword evidence="3" id="KW-1185">Reference proteome</keyword>
<evidence type="ECO:0000313" key="2">
    <source>
        <dbReference type="EMBL" id="MBC5580875.1"/>
    </source>
</evidence>
<evidence type="ECO:0000313" key="3">
    <source>
        <dbReference type="Proteomes" id="UP000659630"/>
    </source>
</evidence>
<evidence type="ECO:0000259" key="1">
    <source>
        <dbReference type="PROSITE" id="PS51688"/>
    </source>
</evidence>
<reference evidence="2" key="1">
    <citation type="submission" date="2020-08" db="EMBL/GenBank/DDBJ databases">
        <title>Genome public.</title>
        <authorList>
            <person name="Liu C."/>
            <person name="Sun Q."/>
        </authorList>
    </citation>
    <scope>NUCLEOTIDE SEQUENCE</scope>
    <source>
        <strain evidence="2">BX8</strain>
    </source>
</reference>
<name>A0A923ID55_9FIRM</name>
<organism evidence="2 3">
    <name type="scientific">Anaerofilum hominis</name>
    <dbReference type="NCBI Taxonomy" id="2763016"/>
    <lineage>
        <taxon>Bacteria</taxon>
        <taxon>Bacillati</taxon>
        <taxon>Bacillota</taxon>
        <taxon>Clostridia</taxon>
        <taxon>Eubacteriales</taxon>
        <taxon>Oscillospiraceae</taxon>
        <taxon>Anaerofilum</taxon>
    </lineage>
</organism>
<dbReference type="EMBL" id="JACONZ010000001">
    <property type="protein sequence ID" value="MBC5580875.1"/>
    <property type="molecule type" value="Genomic_DNA"/>
</dbReference>
<dbReference type="AlphaFoldDB" id="A0A923ID55"/>
<dbReference type="Pfam" id="PF13884">
    <property type="entry name" value="Peptidase_S74"/>
    <property type="match status" value="1"/>
</dbReference>
<proteinExistence type="predicted"/>
<accession>A0A923ID55</accession>
<comment type="caution">
    <text evidence="2">The sequence shown here is derived from an EMBL/GenBank/DDBJ whole genome shotgun (WGS) entry which is preliminary data.</text>
</comment>
<dbReference type="InterPro" id="IPR030392">
    <property type="entry name" value="S74_ICA"/>
</dbReference>
<sequence>MSGETTKLLLKLRPVSFEYNDDLHDHGTKYGLIAEELAEIDPTCVYRDSEGQIDGINYTMLVPQLIRLCQIQQKQIDDLNTRVNTLEGGAENA</sequence>
<dbReference type="PROSITE" id="PS51688">
    <property type="entry name" value="ICA"/>
    <property type="match status" value="1"/>
</dbReference>
<protein>
    <submittedName>
        <fullName evidence="2">Tail fiber domain-containing protein</fullName>
    </submittedName>
</protein>
<gene>
    <name evidence="2" type="ORF">H8S23_05105</name>
</gene>
<dbReference type="Proteomes" id="UP000659630">
    <property type="component" value="Unassembled WGS sequence"/>
</dbReference>